<dbReference type="InterPro" id="IPR036322">
    <property type="entry name" value="WD40_repeat_dom_sf"/>
</dbReference>
<evidence type="ECO:0000313" key="12">
    <source>
        <dbReference type="Proteomes" id="UP000230066"/>
    </source>
</evidence>
<evidence type="ECO:0000256" key="4">
    <source>
        <dbReference type="ARBA" id="ARBA00022737"/>
    </source>
</evidence>
<dbReference type="PROSITE" id="PS50082">
    <property type="entry name" value="WD_REPEATS_2"/>
    <property type="match status" value="3"/>
</dbReference>
<organism evidence="11 12">
    <name type="scientific">Fasciola hepatica</name>
    <name type="common">Liver fluke</name>
    <dbReference type="NCBI Taxonomy" id="6192"/>
    <lineage>
        <taxon>Eukaryota</taxon>
        <taxon>Metazoa</taxon>
        <taxon>Spiralia</taxon>
        <taxon>Lophotrochozoa</taxon>
        <taxon>Platyhelminthes</taxon>
        <taxon>Trematoda</taxon>
        <taxon>Digenea</taxon>
        <taxon>Plagiorchiida</taxon>
        <taxon>Echinostomata</taxon>
        <taxon>Echinostomatoidea</taxon>
        <taxon>Fasciolidae</taxon>
        <taxon>Fasciola</taxon>
    </lineage>
</organism>
<accession>A0A4E0R3E2</accession>
<keyword evidence="3" id="KW-0479">Metal-binding</keyword>
<comment type="caution">
    <text evidence="11">The sequence shown here is derived from an EMBL/GenBank/DDBJ whole genome shotgun (WGS) entry which is preliminary data.</text>
</comment>
<evidence type="ECO:0000313" key="11">
    <source>
        <dbReference type="EMBL" id="THD22759.1"/>
    </source>
</evidence>
<dbReference type="PROSITE" id="PS00678">
    <property type="entry name" value="WD_REPEATS_1"/>
    <property type="match status" value="1"/>
</dbReference>
<protein>
    <recommendedName>
        <fullName evidence="7">GATOR2 complex protein WDR24</fullName>
    </recommendedName>
</protein>
<evidence type="ECO:0000256" key="1">
    <source>
        <dbReference type="ARBA" id="ARBA00008134"/>
    </source>
</evidence>
<feature type="repeat" description="WD" evidence="8">
    <location>
        <begin position="244"/>
        <end position="284"/>
    </location>
</feature>
<feature type="compositionally biased region" description="Polar residues" evidence="9">
    <location>
        <begin position="889"/>
        <end position="898"/>
    </location>
</feature>
<evidence type="ECO:0000256" key="9">
    <source>
        <dbReference type="SAM" id="MobiDB-lite"/>
    </source>
</evidence>
<proteinExistence type="inferred from homology"/>
<gene>
    <name evidence="11" type="ORF">D915_006554</name>
</gene>
<dbReference type="PROSITE" id="PS50294">
    <property type="entry name" value="WD_REPEATS_REGION"/>
    <property type="match status" value="1"/>
</dbReference>
<dbReference type="Pfam" id="PF17120">
    <property type="entry name" value="zf-RING_16"/>
    <property type="match status" value="1"/>
</dbReference>
<dbReference type="PANTHER" id="PTHR46200">
    <property type="entry name" value="GATOR COMPLEX PROTEIN WDR24"/>
    <property type="match status" value="1"/>
</dbReference>
<dbReference type="GO" id="GO:1904263">
    <property type="term" value="P:positive regulation of TORC1 signaling"/>
    <property type="evidence" value="ECO:0007669"/>
    <property type="project" value="TreeGrafter"/>
</dbReference>
<dbReference type="GO" id="GO:0008270">
    <property type="term" value="F:zinc ion binding"/>
    <property type="evidence" value="ECO:0007669"/>
    <property type="project" value="UniProtKB-KW"/>
</dbReference>
<dbReference type="SUPFAM" id="SSF50978">
    <property type="entry name" value="WD40 repeat-like"/>
    <property type="match status" value="1"/>
</dbReference>
<dbReference type="InterPro" id="IPR037590">
    <property type="entry name" value="WDR24"/>
</dbReference>
<dbReference type="SMART" id="SM00320">
    <property type="entry name" value="WD40"/>
    <property type="match status" value="7"/>
</dbReference>
<evidence type="ECO:0000256" key="6">
    <source>
        <dbReference type="ARBA" id="ARBA00022833"/>
    </source>
</evidence>
<dbReference type="Gene3D" id="2.130.10.10">
    <property type="entry name" value="YVTN repeat-like/Quinoprotein amine dehydrogenase"/>
    <property type="match status" value="3"/>
</dbReference>
<feature type="region of interest" description="Disordered" evidence="9">
    <location>
        <begin position="478"/>
        <end position="504"/>
    </location>
</feature>
<keyword evidence="2 8" id="KW-0853">WD repeat</keyword>
<dbReference type="InterPro" id="IPR015943">
    <property type="entry name" value="WD40/YVTN_repeat-like_dom_sf"/>
</dbReference>
<dbReference type="InterPro" id="IPR001680">
    <property type="entry name" value="WD40_rpt"/>
</dbReference>
<feature type="domain" description="WDR59/RTC1-like RING zinc finger" evidence="10">
    <location>
        <begin position="1326"/>
        <end position="1373"/>
    </location>
</feature>
<name>A0A4E0R3E2_FASHE</name>
<dbReference type="GO" id="GO:0061700">
    <property type="term" value="C:GATOR2 complex"/>
    <property type="evidence" value="ECO:0007669"/>
    <property type="project" value="TreeGrafter"/>
</dbReference>
<keyword evidence="12" id="KW-1185">Reference proteome</keyword>
<dbReference type="InterPro" id="IPR019775">
    <property type="entry name" value="WD40_repeat_CS"/>
</dbReference>
<evidence type="ECO:0000256" key="7">
    <source>
        <dbReference type="ARBA" id="ARBA00040269"/>
    </source>
</evidence>
<dbReference type="InterPro" id="IPR049566">
    <property type="entry name" value="WDR59_RTC1-like_RING_Znf"/>
</dbReference>
<evidence type="ECO:0000256" key="8">
    <source>
        <dbReference type="PROSITE-ProRule" id="PRU00221"/>
    </source>
</evidence>
<dbReference type="PANTHER" id="PTHR46200:SF1">
    <property type="entry name" value="GATOR COMPLEX PROTEIN WDR24"/>
    <property type="match status" value="1"/>
</dbReference>
<comment type="similarity">
    <text evidence="1">Belongs to the WD repeat WDR24 family.</text>
</comment>
<feature type="region of interest" description="Disordered" evidence="9">
    <location>
        <begin position="1220"/>
        <end position="1246"/>
    </location>
</feature>
<feature type="compositionally biased region" description="Polar residues" evidence="9">
    <location>
        <begin position="846"/>
        <end position="855"/>
    </location>
</feature>
<feature type="compositionally biased region" description="Polar residues" evidence="9">
    <location>
        <begin position="993"/>
        <end position="1003"/>
    </location>
</feature>
<keyword evidence="5" id="KW-0863">Zinc-finger</keyword>
<keyword evidence="4" id="KW-0677">Repeat</keyword>
<dbReference type="CDD" id="cd16693">
    <property type="entry name" value="mRING-H2-C3H3C2_WDR24"/>
    <property type="match status" value="1"/>
</dbReference>
<keyword evidence="11" id="KW-0675">Receptor</keyword>
<evidence type="ECO:0000256" key="3">
    <source>
        <dbReference type="ARBA" id="ARBA00022723"/>
    </source>
</evidence>
<feature type="region of interest" description="Disordered" evidence="9">
    <location>
        <begin position="832"/>
        <end position="855"/>
    </location>
</feature>
<dbReference type="GO" id="GO:0016239">
    <property type="term" value="P:positive regulation of macroautophagy"/>
    <property type="evidence" value="ECO:0007669"/>
    <property type="project" value="TreeGrafter"/>
</dbReference>
<feature type="repeat" description="WD" evidence="8">
    <location>
        <begin position="151"/>
        <end position="186"/>
    </location>
</feature>
<dbReference type="Pfam" id="PF00400">
    <property type="entry name" value="WD40"/>
    <property type="match status" value="3"/>
</dbReference>
<feature type="compositionally biased region" description="Basic and acidic residues" evidence="9">
    <location>
        <begin position="478"/>
        <end position="492"/>
    </location>
</feature>
<keyword evidence="6" id="KW-0862">Zinc</keyword>
<evidence type="ECO:0000256" key="5">
    <source>
        <dbReference type="ARBA" id="ARBA00022771"/>
    </source>
</evidence>
<feature type="compositionally biased region" description="Low complexity" evidence="9">
    <location>
        <begin position="834"/>
        <end position="845"/>
    </location>
</feature>
<dbReference type="GO" id="GO:0005774">
    <property type="term" value="C:vacuolar membrane"/>
    <property type="evidence" value="ECO:0007669"/>
    <property type="project" value="TreeGrafter"/>
</dbReference>
<feature type="repeat" description="WD" evidence="8">
    <location>
        <begin position="108"/>
        <end position="149"/>
    </location>
</feature>
<sequence length="1375" mass="148977">MAEPKLGAMKRTGKGTLIYTADSPLNCLAVNPRAEVLAVAGRNLFQVFTIHEDKLVSLPRSKTPSHIFGASSTSGYSDSSITANKSHLYEGNTAGTGITTVTVPPSIQAPRSHSVTDVSWSCADDILATGSTGGDITLWDVGRNMTQITCFSGHTRSIHCITFHPSNPAELITASQDGTLKLFDIRGPLSGSAQRTFKWSTNSSSPFRDVAYCPKSPTLIAAAQENGMVSIWDTRKSVRPVLGFQGHTCSVATLDWHPNWKGSGRNWLATAGAGDHLIKVWNFDQPAPGPSGCPSLLYSVRTSNVSRVRWRPSFHTQLVSSCNQTFDLSTYLWDLRRPYLPYASFEEHKGIVTSIAWSPCETNHFYTVGRDCLIIRHCVADGLRPAESASPVALSINVRGALAHAVSRDRVLARQPPPVVDETNLVTQSPYYLALKSSTSQFPSWTPSGFGISECPPGFYAAPKTPDMLDVIPHKCADQMGNRDKDTDEKQRRQQQKFSNLPPMGSVHSAELFVSQAQSLLYYLELSPESIRHPDTARLTTALLPDLIIALAKHYEFIGPNVDRVCSHNAAVALRFGQSFLVQFWSMLRSIYGHLPIESERRKLSARSAGLSSVTDATGPAVVFDSEANRADQNRINANTTATIAVTGADSAAVAAATAARNPEITETNQSKSLIANKTNSPSPIVSDQKMSTRSGVYLSEILQAIGLVHVNSRITAGFASQRSGSSTTNLNRSTVDVNATKIDTLVSNANQSQQVTFDSTMVDPTIQPRVLNSSTLWSNIPAPHSSVSMPRCARPHDDLFLHEEPVSPPGTPAHPPHAMSHTIAIRRNRGDSLSELSKPSSHSPQPLTTTLGASASSAQTCDSLGEPVDFLLHYASNQGGTAFGISSRVPSTGTSETDGTDKPPHLANSKSSRRNSAQDADLIEALGGPDDPVIIEVPFLPDEAFQTRHPIEQHLYESLATPRMDGSSDRRRTLGPATRGPGAELIVGLGAQRSTGTASTRQRTVDRLLNLDPNSADPNATQHWVRKSHEGGPRHTGPKPQSSSVKDTTALHPIHGTHHLDQMFKAFRDEALDVSVRCDAVTKSDSVQFLAPFNRSLDMMRYGYEPTPFNSAISPHLPDAVPLVAQWFYDLVEHGHVQTVCTAMLALGPERLRLSEWISEARVESWFTSYLELLSRFRLWIVSARIIKQCGSPRGGVDYAPQSKELRRTTLQGASRPLVGRSMADTDPRRTSVTGDGRPETPVGMRWKTGCGVSNSASGINLTGAVGATTLAPYVAILNQASTTLSVRCGRCSKPLHASEATQRMTGHAGWACSRHTTTADPANVTCALCHLTVRGLFVWCRGCSHGGHLEHMQAWLNQRSECPAGCGHRCEYG</sequence>
<feature type="compositionally biased region" description="Polar residues" evidence="9">
    <location>
        <begin position="909"/>
        <end position="918"/>
    </location>
</feature>
<feature type="compositionally biased region" description="Polar residues" evidence="9">
    <location>
        <begin position="1013"/>
        <end position="1023"/>
    </location>
</feature>
<feature type="region of interest" description="Disordered" evidence="9">
    <location>
        <begin position="961"/>
        <end position="1048"/>
    </location>
</feature>
<dbReference type="EMBL" id="JXXN02002543">
    <property type="protein sequence ID" value="THD22759.1"/>
    <property type="molecule type" value="Genomic_DNA"/>
</dbReference>
<dbReference type="GO" id="GO:0005829">
    <property type="term" value="C:cytosol"/>
    <property type="evidence" value="ECO:0007669"/>
    <property type="project" value="TreeGrafter"/>
</dbReference>
<evidence type="ECO:0000256" key="2">
    <source>
        <dbReference type="ARBA" id="ARBA00022574"/>
    </source>
</evidence>
<dbReference type="Proteomes" id="UP000230066">
    <property type="component" value="Unassembled WGS sequence"/>
</dbReference>
<reference evidence="11" key="1">
    <citation type="submission" date="2019-03" db="EMBL/GenBank/DDBJ databases">
        <title>Improved annotation for the trematode Fasciola hepatica.</title>
        <authorList>
            <person name="Choi Y.-J."/>
            <person name="Martin J."/>
            <person name="Mitreva M."/>
        </authorList>
    </citation>
    <scope>NUCLEOTIDE SEQUENCE [LARGE SCALE GENOMIC DNA]</scope>
</reference>
<feature type="region of interest" description="Disordered" evidence="9">
    <location>
        <begin position="667"/>
        <end position="689"/>
    </location>
</feature>
<feature type="region of interest" description="Disordered" evidence="9">
    <location>
        <begin position="883"/>
        <end position="918"/>
    </location>
</feature>
<evidence type="ECO:0000259" key="10">
    <source>
        <dbReference type="Pfam" id="PF17120"/>
    </source>
</evidence>